<dbReference type="Gene3D" id="3.40.630.90">
    <property type="match status" value="1"/>
</dbReference>
<dbReference type="RefSeq" id="XP_027197056.1">
    <property type="nucleotide sequence ID" value="XM_027341255.1"/>
</dbReference>
<dbReference type="InterPro" id="IPR041496">
    <property type="entry name" value="YitH/HolE_GNAT"/>
</dbReference>
<protein>
    <submittedName>
        <fullName evidence="4">Uncharacterized protein LOC113791475 isoform X1</fullName>
    </submittedName>
</protein>
<dbReference type="SUPFAM" id="SSF55729">
    <property type="entry name" value="Acyl-CoA N-acyltransferases (Nat)"/>
    <property type="match status" value="1"/>
</dbReference>
<dbReference type="InterPro" id="IPR016181">
    <property type="entry name" value="Acyl_CoA_acyltransferase"/>
</dbReference>
<proteinExistence type="predicted"/>
<dbReference type="KEGG" id="dpte:113791475"/>
<dbReference type="Pfam" id="PF18014">
    <property type="entry name" value="Acetyltransf_18"/>
    <property type="match status" value="1"/>
</dbReference>
<dbReference type="AlphaFoldDB" id="A0A6P6XW12"/>
<dbReference type="PANTHER" id="PTHR47237">
    <property type="entry name" value="SLL0310 PROTEIN"/>
    <property type="match status" value="1"/>
</dbReference>
<evidence type="ECO:0000313" key="4">
    <source>
        <dbReference type="RefSeq" id="XP_027197056.1"/>
    </source>
</evidence>
<feature type="domain" description="YitH/HolE acetyltransferase (GNAT)" evidence="2">
    <location>
        <begin position="204"/>
        <end position="332"/>
    </location>
</feature>
<name>A0A6P6XW12_DERPT</name>
<dbReference type="InParanoid" id="A0A6P6XW12"/>
<organism evidence="3 4">
    <name type="scientific">Dermatophagoides pteronyssinus</name>
    <name type="common">European house dust mite</name>
    <dbReference type="NCBI Taxonomy" id="6956"/>
    <lineage>
        <taxon>Eukaryota</taxon>
        <taxon>Metazoa</taxon>
        <taxon>Ecdysozoa</taxon>
        <taxon>Arthropoda</taxon>
        <taxon>Chelicerata</taxon>
        <taxon>Arachnida</taxon>
        <taxon>Acari</taxon>
        <taxon>Acariformes</taxon>
        <taxon>Sarcoptiformes</taxon>
        <taxon>Astigmata</taxon>
        <taxon>Psoroptidia</taxon>
        <taxon>Analgoidea</taxon>
        <taxon>Pyroglyphidae</taxon>
        <taxon>Dermatophagoidinae</taxon>
        <taxon>Dermatophagoides</taxon>
    </lineage>
</organism>
<dbReference type="OMA" id="WNPGIHD"/>
<dbReference type="Gene3D" id="3.40.630.30">
    <property type="match status" value="1"/>
</dbReference>
<dbReference type="InterPro" id="IPR052729">
    <property type="entry name" value="Acyl/Acetyltrans_Enzymes"/>
</dbReference>
<reference evidence="4" key="1">
    <citation type="submission" date="2025-08" db="UniProtKB">
        <authorList>
            <consortium name="RefSeq"/>
        </authorList>
    </citation>
    <scope>IDENTIFICATION</scope>
    <source>
        <strain evidence="4">Airmid</strain>
    </source>
</reference>
<accession>A0A6P6XW12</accession>
<evidence type="ECO:0000259" key="2">
    <source>
        <dbReference type="Pfam" id="PF18014"/>
    </source>
</evidence>
<feature type="compositionally biased region" description="Polar residues" evidence="1">
    <location>
        <begin position="80"/>
        <end position="90"/>
    </location>
</feature>
<evidence type="ECO:0000313" key="3">
    <source>
        <dbReference type="Proteomes" id="UP000515146"/>
    </source>
</evidence>
<feature type="region of interest" description="Disordered" evidence="1">
    <location>
        <begin position="70"/>
        <end position="90"/>
    </location>
</feature>
<dbReference type="PANTHER" id="PTHR47237:SF1">
    <property type="entry name" value="SLL0310 PROTEIN"/>
    <property type="match status" value="1"/>
</dbReference>
<gene>
    <name evidence="4" type="primary">LOC113791475</name>
</gene>
<dbReference type="Proteomes" id="UP000515146">
    <property type="component" value="Unplaced"/>
</dbReference>
<evidence type="ECO:0000256" key="1">
    <source>
        <dbReference type="SAM" id="MobiDB-lite"/>
    </source>
</evidence>
<sequence>MEHHNVSSIIIGKNNKMIKFRVRQMTINDVNTVLEIWAKNNLHEGTQTIQSFMIQDPEGFIVAEQIFDDDEDEKPKNDGETMTNNGENDQNSTPVIGMCVGIFVHPTIAFIGLYGVQPELHGHGIGIAMWKRMMDHIGSLNAGLYAVPEHLTMYRDRAGFQNPDDRMLIIYESDQDDHLNVDILVNSIPETKIHLITTEWYNKVIDYDAHVHGYIRAKLLPHVFNEEGSAAFVASNMTGEKIFGYGCIRTNNIGKAMIGPLYADNDAIAELLMHYLFGRLSTQFAKGLLYMTLDSNPGGERIAEKLALKQQEKIQRFFRGQPYDGADWDRVYCIHSPNFSLL</sequence>
<dbReference type="OrthoDB" id="5771378at2759"/>
<keyword evidence="3" id="KW-1185">Reference proteome</keyword>